<protein>
    <submittedName>
        <fullName evidence="1">Uncharacterized protein</fullName>
    </submittedName>
</protein>
<dbReference type="EMBL" id="MU006227">
    <property type="protein sequence ID" value="KAF2825600.1"/>
    <property type="molecule type" value="Genomic_DNA"/>
</dbReference>
<name>A0A6A6ZX18_9PLEO</name>
<reference evidence="1" key="1">
    <citation type="journal article" date="2020" name="Stud. Mycol.">
        <title>101 Dothideomycetes genomes: a test case for predicting lifestyles and emergence of pathogens.</title>
        <authorList>
            <person name="Haridas S."/>
            <person name="Albert R."/>
            <person name="Binder M."/>
            <person name="Bloem J."/>
            <person name="Labutti K."/>
            <person name="Salamov A."/>
            <person name="Andreopoulos B."/>
            <person name="Baker S."/>
            <person name="Barry K."/>
            <person name="Bills G."/>
            <person name="Bluhm B."/>
            <person name="Cannon C."/>
            <person name="Castanera R."/>
            <person name="Culley D."/>
            <person name="Daum C."/>
            <person name="Ezra D."/>
            <person name="Gonzalez J."/>
            <person name="Henrissat B."/>
            <person name="Kuo A."/>
            <person name="Liang C."/>
            <person name="Lipzen A."/>
            <person name="Lutzoni F."/>
            <person name="Magnuson J."/>
            <person name="Mondo S."/>
            <person name="Nolan M."/>
            <person name="Ohm R."/>
            <person name="Pangilinan J."/>
            <person name="Park H.-J."/>
            <person name="Ramirez L."/>
            <person name="Alfaro M."/>
            <person name="Sun H."/>
            <person name="Tritt A."/>
            <person name="Yoshinaga Y."/>
            <person name="Zwiers L.-H."/>
            <person name="Turgeon B."/>
            <person name="Goodwin S."/>
            <person name="Spatafora J."/>
            <person name="Crous P."/>
            <person name="Grigoriev I."/>
        </authorList>
    </citation>
    <scope>NUCLEOTIDE SEQUENCE</scope>
    <source>
        <strain evidence="1">CBS 113818</strain>
    </source>
</reference>
<evidence type="ECO:0000313" key="1">
    <source>
        <dbReference type="EMBL" id="KAF2825600.1"/>
    </source>
</evidence>
<keyword evidence="2" id="KW-1185">Reference proteome</keyword>
<gene>
    <name evidence="1" type="ORF">CC86DRAFT_382630</name>
</gene>
<sequence>MPADGIFQRRATRLTRSLCAPIDTEIGSQSQNGLQTRSQELWALLPYYDGNSTWTACHGIHCAKLLGRLGAGVFSGAGYPWSLQNKLTRQAENWALYALARYVQTTVRDQAYPWLPLLDGQLETMGIPRLLSTLANNGISGIYATAAFSSNATYSQLRYNQSRYQIALNEGARFLNNTTGGGIDQNRLFDLRTASLTPYRAYYANFTASLDKFIADYEKAVSNGILSFGLGGGHSCFKRDDHPTFQGYGVKEAVQSSREFCNKLLKPMTESFNNSDWQERLISPLLQQGTKGRKSALLYSLPQASSNRSITFGIAADFGAVIYRFYSNFFDGTTFDVFVKGCERVFTNLIIDVSLETMANAFLGDC</sequence>
<organism evidence="1 2">
    <name type="scientific">Ophiobolus disseminans</name>
    <dbReference type="NCBI Taxonomy" id="1469910"/>
    <lineage>
        <taxon>Eukaryota</taxon>
        <taxon>Fungi</taxon>
        <taxon>Dikarya</taxon>
        <taxon>Ascomycota</taxon>
        <taxon>Pezizomycotina</taxon>
        <taxon>Dothideomycetes</taxon>
        <taxon>Pleosporomycetidae</taxon>
        <taxon>Pleosporales</taxon>
        <taxon>Pleosporineae</taxon>
        <taxon>Phaeosphaeriaceae</taxon>
        <taxon>Ophiobolus</taxon>
    </lineage>
</organism>
<dbReference type="AlphaFoldDB" id="A0A6A6ZX18"/>
<dbReference type="Proteomes" id="UP000799424">
    <property type="component" value="Unassembled WGS sequence"/>
</dbReference>
<accession>A0A6A6ZX18</accession>
<evidence type="ECO:0000313" key="2">
    <source>
        <dbReference type="Proteomes" id="UP000799424"/>
    </source>
</evidence>
<proteinExistence type="predicted"/>
<dbReference type="OrthoDB" id="1896086at2759"/>